<sequence length="106" mass="12092">MRGETAGKPLKYAGNGDFRRGTEARIINNLEMRMRRRRSALFSRPRGRTTAAARRGAHIRRIQKSPGNARITAFLRLLDGMSRSAPSRKSQQQTKRTRASRLMLLL</sequence>
<keyword evidence="3" id="KW-1185">Reference proteome</keyword>
<name>A0A2K9VGY8_9CAUD</name>
<dbReference type="Proteomes" id="UP000241370">
    <property type="component" value="Segment"/>
</dbReference>
<protein>
    <submittedName>
        <fullName evidence="2">Uncharacterized protein</fullName>
    </submittedName>
</protein>
<accession>A0A2K9VGY8</accession>
<organism evidence="2 3">
    <name type="scientific">Faecalibacterium phage FP_Mushu</name>
    <dbReference type="NCBI Taxonomy" id="2070185"/>
    <lineage>
        <taxon>Viruses</taxon>
        <taxon>Duplodnaviria</taxon>
        <taxon>Heunggongvirae</taxon>
        <taxon>Uroviricota</taxon>
        <taxon>Caudoviricetes</taxon>
        <taxon>Mushuvirus</taxon>
        <taxon>Mushuvirus mushu</taxon>
    </lineage>
</organism>
<dbReference type="RefSeq" id="YP_009797299.1">
    <property type="nucleotide sequence ID" value="NC_047913.1"/>
</dbReference>
<dbReference type="EMBL" id="MG711460">
    <property type="protein sequence ID" value="AUV61513.1"/>
    <property type="molecule type" value="Genomic_DNA"/>
</dbReference>
<dbReference type="KEGG" id="vg:54987766"/>
<evidence type="ECO:0000313" key="2">
    <source>
        <dbReference type="EMBL" id="AUV61513.1"/>
    </source>
</evidence>
<proteinExistence type="predicted"/>
<feature type="compositionally biased region" description="Polar residues" evidence="1">
    <location>
        <begin position="84"/>
        <end position="94"/>
    </location>
</feature>
<evidence type="ECO:0000313" key="3">
    <source>
        <dbReference type="Proteomes" id="UP000241370"/>
    </source>
</evidence>
<evidence type="ECO:0000256" key="1">
    <source>
        <dbReference type="SAM" id="MobiDB-lite"/>
    </source>
</evidence>
<dbReference type="GeneID" id="54987766"/>
<reference evidence="2 3" key="1">
    <citation type="submission" date="2017-12" db="EMBL/GenBank/DDBJ databases">
        <title>Phages infecting Faecalibacterium prausnitzii belong to novel viral genera that help decipher intestinal viromes.</title>
        <authorList>
            <person name="Petit M.-A."/>
            <person name="De Paepe M."/>
            <person name="Benevides L."/>
            <person name="Langella P."/>
        </authorList>
    </citation>
    <scope>NUCLEOTIDE SEQUENCE [LARGE SCALE GENOMIC DNA]</scope>
</reference>
<feature type="region of interest" description="Disordered" evidence="1">
    <location>
        <begin position="80"/>
        <end position="106"/>
    </location>
</feature>